<keyword evidence="3" id="KW-1185">Reference proteome</keyword>
<protein>
    <submittedName>
        <fullName evidence="2">Uncharacterized protein</fullName>
    </submittedName>
</protein>
<evidence type="ECO:0000313" key="2">
    <source>
        <dbReference type="EMBL" id="ERM95343.1"/>
    </source>
</evidence>
<accession>W1NIL3</accession>
<reference evidence="3" key="1">
    <citation type="journal article" date="2013" name="Science">
        <title>The Amborella genome and the evolution of flowering plants.</title>
        <authorList>
            <consortium name="Amborella Genome Project"/>
        </authorList>
    </citation>
    <scope>NUCLEOTIDE SEQUENCE [LARGE SCALE GENOMIC DNA]</scope>
</reference>
<evidence type="ECO:0000313" key="3">
    <source>
        <dbReference type="Proteomes" id="UP000017836"/>
    </source>
</evidence>
<dbReference type="Gramene" id="ERM95343">
    <property type="protein sequence ID" value="ERM95343"/>
    <property type="gene ID" value="AMTR_s00008p00172060"/>
</dbReference>
<dbReference type="Proteomes" id="UP000017836">
    <property type="component" value="Unassembled WGS sequence"/>
</dbReference>
<gene>
    <name evidence="2" type="ORF">AMTR_s00008p00172060</name>
</gene>
<feature type="compositionally biased region" description="Basic and acidic residues" evidence="1">
    <location>
        <begin position="1"/>
        <end position="14"/>
    </location>
</feature>
<proteinExistence type="predicted"/>
<evidence type="ECO:0000256" key="1">
    <source>
        <dbReference type="SAM" id="MobiDB-lite"/>
    </source>
</evidence>
<organism evidence="2 3">
    <name type="scientific">Amborella trichopoda</name>
    <dbReference type="NCBI Taxonomy" id="13333"/>
    <lineage>
        <taxon>Eukaryota</taxon>
        <taxon>Viridiplantae</taxon>
        <taxon>Streptophyta</taxon>
        <taxon>Embryophyta</taxon>
        <taxon>Tracheophyta</taxon>
        <taxon>Spermatophyta</taxon>
        <taxon>Magnoliopsida</taxon>
        <taxon>Amborellales</taxon>
        <taxon>Amborellaceae</taxon>
        <taxon>Amborella</taxon>
    </lineage>
</organism>
<name>W1NIL3_AMBTC</name>
<dbReference type="HOGENOM" id="CLU_2472062_0_0_1"/>
<dbReference type="EMBL" id="KI397486">
    <property type="protein sequence ID" value="ERM95343.1"/>
    <property type="molecule type" value="Genomic_DNA"/>
</dbReference>
<feature type="region of interest" description="Disordered" evidence="1">
    <location>
        <begin position="1"/>
        <end position="22"/>
    </location>
</feature>
<sequence>MKEDEGRKGHEKKEGRKRHARTIACATIKGREINKGEAQAAAYAAVWGSDRREGEEGDNRIEKKTRKEIELEKRTKKKKEAGGWGWGG</sequence>
<dbReference type="AlphaFoldDB" id="W1NIL3"/>